<keyword evidence="1" id="KW-0812">Transmembrane</keyword>
<comment type="caution">
    <text evidence="2">The sequence shown here is derived from an EMBL/GenBank/DDBJ whole genome shotgun (WGS) entry which is preliminary data.</text>
</comment>
<dbReference type="EMBL" id="JXTB01000857">
    <property type="protein sequence ID" value="PON32163.1"/>
    <property type="molecule type" value="Genomic_DNA"/>
</dbReference>
<reference evidence="3" key="1">
    <citation type="submission" date="2016-06" db="EMBL/GenBank/DDBJ databases">
        <title>Parallel loss of symbiosis genes in relatives of nitrogen-fixing non-legume Parasponia.</title>
        <authorList>
            <person name="Van Velzen R."/>
            <person name="Holmer R."/>
            <person name="Bu F."/>
            <person name="Rutten L."/>
            <person name="Van Zeijl A."/>
            <person name="Liu W."/>
            <person name="Santuari L."/>
            <person name="Cao Q."/>
            <person name="Sharma T."/>
            <person name="Shen D."/>
            <person name="Roswanjaya Y."/>
            <person name="Wardhani T."/>
            <person name="Kalhor M.S."/>
            <person name="Jansen J."/>
            <person name="Van den Hoogen J."/>
            <person name="Gungor B."/>
            <person name="Hartog M."/>
            <person name="Hontelez J."/>
            <person name="Verver J."/>
            <person name="Yang W.-C."/>
            <person name="Schijlen E."/>
            <person name="Repin R."/>
            <person name="Schilthuizen M."/>
            <person name="Schranz E."/>
            <person name="Heidstra R."/>
            <person name="Miyata K."/>
            <person name="Fedorova E."/>
            <person name="Kohlen W."/>
            <person name="Bisseling T."/>
            <person name="Smit S."/>
            <person name="Geurts R."/>
        </authorList>
    </citation>
    <scope>NUCLEOTIDE SEQUENCE [LARGE SCALE GENOMIC DNA]</scope>
    <source>
        <strain evidence="3">cv. WU1-14</strain>
    </source>
</reference>
<keyword evidence="1" id="KW-0472">Membrane</keyword>
<protein>
    <recommendedName>
        <fullName evidence="4">Transmembrane protein</fullName>
    </recommendedName>
</protein>
<evidence type="ECO:0000256" key="1">
    <source>
        <dbReference type="SAM" id="Phobius"/>
    </source>
</evidence>
<keyword evidence="3" id="KW-1185">Reference proteome</keyword>
<dbReference type="Proteomes" id="UP000237105">
    <property type="component" value="Unassembled WGS sequence"/>
</dbReference>
<evidence type="ECO:0000313" key="3">
    <source>
        <dbReference type="Proteomes" id="UP000237105"/>
    </source>
</evidence>
<evidence type="ECO:0008006" key="4">
    <source>
        <dbReference type="Google" id="ProtNLM"/>
    </source>
</evidence>
<sequence>DTLQSSIGGDKALQRLCIDHPGSTTQLTIDMFFVAGLVVVVILLLPVSSSSFEI</sequence>
<keyword evidence="1" id="KW-1133">Transmembrane helix</keyword>
<accession>A0A2P5A6J5</accession>
<feature type="transmembrane region" description="Helical" evidence="1">
    <location>
        <begin position="31"/>
        <end position="52"/>
    </location>
</feature>
<organism evidence="2 3">
    <name type="scientific">Parasponia andersonii</name>
    <name type="common">Sponia andersonii</name>
    <dbReference type="NCBI Taxonomy" id="3476"/>
    <lineage>
        <taxon>Eukaryota</taxon>
        <taxon>Viridiplantae</taxon>
        <taxon>Streptophyta</taxon>
        <taxon>Embryophyta</taxon>
        <taxon>Tracheophyta</taxon>
        <taxon>Spermatophyta</taxon>
        <taxon>Magnoliopsida</taxon>
        <taxon>eudicotyledons</taxon>
        <taxon>Gunneridae</taxon>
        <taxon>Pentapetalae</taxon>
        <taxon>rosids</taxon>
        <taxon>fabids</taxon>
        <taxon>Rosales</taxon>
        <taxon>Cannabaceae</taxon>
        <taxon>Parasponia</taxon>
    </lineage>
</organism>
<name>A0A2P5A6J5_PARAD</name>
<feature type="non-terminal residue" evidence="2">
    <location>
        <position position="1"/>
    </location>
</feature>
<evidence type="ECO:0000313" key="2">
    <source>
        <dbReference type="EMBL" id="PON32163.1"/>
    </source>
</evidence>
<dbReference type="AlphaFoldDB" id="A0A2P5A6J5"/>
<gene>
    <name evidence="2" type="ORF">PanWU01x14_363700</name>
</gene>
<proteinExistence type="predicted"/>